<organism evidence="10 11">
    <name type="scientific">Tieghemiomyces parasiticus</name>
    <dbReference type="NCBI Taxonomy" id="78921"/>
    <lineage>
        <taxon>Eukaryota</taxon>
        <taxon>Fungi</taxon>
        <taxon>Fungi incertae sedis</taxon>
        <taxon>Zoopagomycota</taxon>
        <taxon>Kickxellomycotina</taxon>
        <taxon>Dimargaritomycetes</taxon>
        <taxon>Dimargaritales</taxon>
        <taxon>Dimargaritaceae</taxon>
        <taxon>Tieghemiomyces</taxon>
    </lineage>
</organism>
<dbReference type="InterPro" id="IPR036329">
    <property type="entry name" value="Aro-AA_hydroxylase_C_sf"/>
</dbReference>
<reference evidence="10" key="1">
    <citation type="submission" date="2022-07" db="EMBL/GenBank/DDBJ databases">
        <title>Phylogenomic reconstructions and comparative analyses of Kickxellomycotina fungi.</title>
        <authorList>
            <person name="Reynolds N.K."/>
            <person name="Stajich J.E."/>
            <person name="Barry K."/>
            <person name="Grigoriev I.V."/>
            <person name="Crous P."/>
            <person name="Smith M.E."/>
        </authorList>
    </citation>
    <scope>NUCLEOTIDE SEQUENCE</scope>
    <source>
        <strain evidence="10">RSA 861</strain>
    </source>
</reference>
<dbReference type="PANTHER" id="PTHR11473:SF24">
    <property type="entry name" value="PHENYLALANINE-4-HYDROXYLASE"/>
    <property type="match status" value="1"/>
</dbReference>
<dbReference type="PROSITE" id="PS00367">
    <property type="entry name" value="BH4_AAA_HYDROXYL_1"/>
    <property type="match status" value="1"/>
</dbReference>
<name>A0A9W8DVA8_9FUNG</name>
<evidence type="ECO:0000256" key="4">
    <source>
        <dbReference type="ARBA" id="ARBA00022723"/>
    </source>
</evidence>
<evidence type="ECO:0000313" key="10">
    <source>
        <dbReference type="EMBL" id="KAJ1925231.1"/>
    </source>
</evidence>
<dbReference type="Gene3D" id="1.10.800.10">
    <property type="entry name" value="Aromatic amino acid hydroxylase"/>
    <property type="match status" value="1"/>
</dbReference>
<dbReference type="Pfam" id="PF00351">
    <property type="entry name" value="Biopterin_H"/>
    <property type="match status" value="1"/>
</dbReference>
<keyword evidence="5" id="KW-0560">Oxidoreductase</keyword>
<comment type="cofactor">
    <cofactor evidence="1 8">
        <name>Fe(2+)</name>
        <dbReference type="ChEBI" id="CHEBI:29033"/>
    </cofactor>
</comment>
<dbReference type="InterPro" id="IPR001273">
    <property type="entry name" value="ArAA_hydroxylase"/>
</dbReference>
<dbReference type="InterPro" id="IPR019774">
    <property type="entry name" value="Aromatic-AA_hydroxylase_C"/>
</dbReference>
<dbReference type="PRINTS" id="PR00372">
    <property type="entry name" value="FYWHYDRXLASE"/>
</dbReference>
<evidence type="ECO:0000256" key="6">
    <source>
        <dbReference type="ARBA" id="ARBA00023004"/>
    </source>
</evidence>
<evidence type="ECO:0000313" key="11">
    <source>
        <dbReference type="Proteomes" id="UP001150569"/>
    </source>
</evidence>
<keyword evidence="4 8" id="KW-0479">Metal-binding</keyword>
<evidence type="ECO:0000256" key="1">
    <source>
        <dbReference type="ARBA" id="ARBA00001954"/>
    </source>
</evidence>
<evidence type="ECO:0000256" key="5">
    <source>
        <dbReference type="ARBA" id="ARBA00023002"/>
    </source>
</evidence>
<feature type="binding site" evidence="8">
    <location>
        <position position="200"/>
    </location>
    <ligand>
        <name>Fe cation</name>
        <dbReference type="ChEBI" id="CHEBI:24875"/>
    </ligand>
</feature>
<accession>A0A9W8DVA8</accession>
<comment type="similarity">
    <text evidence="2">Belongs to the biopterin-dependent aromatic amino acid hydroxylase family.</text>
</comment>
<evidence type="ECO:0000259" key="9">
    <source>
        <dbReference type="PROSITE" id="PS51410"/>
    </source>
</evidence>
<dbReference type="PROSITE" id="PS51410">
    <property type="entry name" value="BH4_AAA_HYDROXYL_2"/>
    <property type="match status" value="1"/>
</dbReference>
<gene>
    <name evidence="10" type="ORF">IWQ60_004690</name>
</gene>
<feature type="binding site" evidence="8">
    <location>
        <position position="245"/>
    </location>
    <ligand>
        <name>Fe cation</name>
        <dbReference type="ChEBI" id="CHEBI:24875"/>
    </ligand>
</feature>
<dbReference type="AlphaFoldDB" id="A0A9W8DVA8"/>
<evidence type="ECO:0000256" key="7">
    <source>
        <dbReference type="ARBA" id="ARBA00023033"/>
    </source>
</evidence>
<dbReference type="EMBL" id="JANBPT010000233">
    <property type="protein sequence ID" value="KAJ1925231.1"/>
    <property type="molecule type" value="Genomic_DNA"/>
</dbReference>
<evidence type="ECO:0000256" key="3">
    <source>
        <dbReference type="ARBA" id="ARBA00011995"/>
    </source>
</evidence>
<dbReference type="PANTHER" id="PTHR11473">
    <property type="entry name" value="AROMATIC AMINO ACID HYDROXYLASE"/>
    <property type="match status" value="1"/>
</dbReference>
<evidence type="ECO:0000256" key="8">
    <source>
        <dbReference type="PIRSR" id="PIRSR601273-2"/>
    </source>
</evidence>
<keyword evidence="6 8" id="KW-0408">Iron</keyword>
<sequence>MISGLSAGGRRFNATVRTTASNIAYATDMVDGVPWFPRQADDLERFTSRTLELGQELDSDHPGALDPVYRQRRKVIAEQARSYCRGSSLPLVSYTPEEVEAWGVIYRRCQALYPTHACEEFNRLFPLMEINCGYSPDRIPQLADVAPFLLARTGVRVRPVMGQLSSRDFLNTLAFRTFFVTQYIRHPSQPLYTPEPDACHELLGHVPLFADPEFASFAQEIGLASLGAADEDIKKLAAIFWFTIEYGMCYQNTLQSDGQTLREIKAYGAGILSSFGELEHCLSGKPEFRPFDPDRIVVQDYPLTEYQPIYFVAESFRDAKEKVREFAKSLRRPFDVSYVSETESIQVAV</sequence>
<keyword evidence="11" id="KW-1185">Reference proteome</keyword>
<protein>
    <recommendedName>
        <fullName evidence="3">phenylalanine 4-monooxygenase</fullName>
        <ecNumber evidence="3">1.14.16.1</ecNumber>
    </recommendedName>
</protein>
<evidence type="ECO:0000256" key="2">
    <source>
        <dbReference type="ARBA" id="ARBA00009712"/>
    </source>
</evidence>
<feature type="domain" description="Biopterin-dependent aromatic amino acid hydroxylase family profile" evidence="9">
    <location>
        <begin position="21"/>
        <end position="349"/>
    </location>
</feature>
<dbReference type="Proteomes" id="UP001150569">
    <property type="component" value="Unassembled WGS sequence"/>
</dbReference>
<dbReference type="GO" id="GO:0004505">
    <property type="term" value="F:phenylalanine 4-monooxygenase activity"/>
    <property type="evidence" value="ECO:0007669"/>
    <property type="project" value="UniProtKB-EC"/>
</dbReference>
<dbReference type="InterPro" id="IPR036951">
    <property type="entry name" value="ArAA_hydroxylase_sf"/>
</dbReference>
<dbReference type="SUPFAM" id="SSF56534">
    <property type="entry name" value="Aromatic aminoacid monoxygenases, catalytic and oligomerization domains"/>
    <property type="match status" value="1"/>
</dbReference>
<dbReference type="InterPro" id="IPR018301">
    <property type="entry name" value="ArAA_hydroxylase_Fe/CU_BS"/>
</dbReference>
<dbReference type="OrthoDB" id="983542at2759"/>
<keyword evidence="7" id="KW-0503">Monooxygenase</keyword>
<dbReference type="GO" id="GO:0005506">
    <property type="term" value="F:iron ion binding"/>
    <property type="evidence" value="ECO:0007669"/>
    <property type="project" value="InterPro"/>
</dbReference>
<comment type="caution">
    <text evidence="10">The sequence shown here is derived from an EMBL/GenBank/DDBJ whole genome shotgun (WGS) entry which is preliminary data.</text>
</comment>
<proteinExistence type="inferred from homology"/>
<dbReference type="EC" id="1.14.16.1" evidence="3"/>
<feature type="binding site" evidence="8">
    <location>
        <position position="205"/>
    </location>
    <ligand>
        <name>Fe cation</name>
        <dbReference type="ChEBI" id="CHEBI:24875"/>
    </ligand>
</feature>